<dbReference type="PANTHER" id="PTHR13273">
    <property type="entry name" value="ANAMORSIN"/>
    <property type="match status" value="1"/>
</dbReference>
<name>A0AA35J1N2_SACUV</name>
<feature type="binding site" evidence="11">
    <location>
        <position position="378"/>
    </location>
    <ligand>
        <name>[4Fe-4S] cluster</name>
        <dbReference type="ChEBI" id="CHEBI:49883"/>
    </ligand>
</feature>
<dbReference type="InterPro" id="IPR007785">
    <property type="entry name" value="Anamorsin"/>
</dbReference>
<evidence type="ECO:0000259" key="13">
    <source>
        <dbReference type="Pfam" id="PF16803"/>
    </source>
</evidence>
<keyword evidence="7 11" id="KW-0479">Metal-binding</keyword>
<evidence type="ECO:0000313" key="14">
    <source>
        <dbReference type="EMBL" id="CAI4045552.1"/>
    </source>
</evidence>
<evidence type="ECO:0000256" key="5">
    <source>
        <dbReference type="ARBA" id="ARBA00022553"/>
    </source>
</evidence>
<feature type="short sequence motif" description="Cx2C motif 2" evidence="11">
    <location>
        <begin position="375"/>
        <end position="378"/>
    </location>
</feature>
<evidence type="ECO:0000256" key="9">
    <source>
        <dbReference type="ARBA" id="ARBA00023014"/>
    </source>
</evidence>
<keyword evidence="8 11" id="KW-0408">Iron</keyword>
<dbReference type="Proteomes" id="UP001162090">
    <property type="component" value="Chromosome 11"/>
</dbReference>
<dbReference type="FunFam" id="3.40.50.11000:FF:000001">
    <property type="entry name" value="Fe-S cluster assembly protein DRE2"/>
    <property type="match status" value="1"/>
</dbReference>
<feature type="domain" description="Anamorsin C-terminal" evidence="12">
    <location>
        <begin position="300"/>
        <end position="394"/>
    </location>
</feature>
<accession>A0AA35J1N2</accession>
<dbReference type="AlphaFoldDB" id="A0AA35J1N2"/>
<feature type="binding site" evidence="11">
    <location>
        <position position="367"/>
    </location>
    <ligand>
        <name>[4Fe-4S] cluster</name>
        <dbReference type="ChEBI" id="CHEBI:49883"/>
    </ligand>
</feature>
<comment type="domain">
    <text evidence="11">The twin Cx2C motifs are involved in the recognition by the mitochondrial MIA40-ERV1 disulfide relay system. The formation of 2 disulfide bonds in the Cx2C motifs through dithiol/disulfide exchange reactions effectively traps the protein in the mitochondrial intermembrane space.</text>
</comment>
<evidence type="ECO:0000256" key="2">
    <source>
        <dbReference type="ARBA" id="ARBA00008169"/>
    </source>
</evidence>
<reference evidence="14" key="1">
    <citation type="submission" date="2022-10" db="EMBL/GenBank/DDBJ databases">
        <authorList>
            <person name="Byrne P K."/>
        </authorList>
    </citation>
    <scope>NUCLEOTIDE SEQUENCE</scope>
    <source>
        <strain evidence="14">CBS7001</strain>
    </source>
</reference>
<dbReference type="GO" id="GO:0009055">
    <property type="term" value="F:electron transfer activity"/>
    <property type="evidence" value="ECO:0007669"/>
    <property type="project" value="UniProtKB-UniRule"/>
</dbReference>
<comment type="cofactor">
    <cofactor evidence="11">
        <name>[2Fe-2S] cluster</name>
        <dbReference type="ChEBI" id="CHEBI:190135"/>
    </cofactor>
</comment>
<comment type="cofactor">
    <cofactor evidence="1 11">
        <name>[4Fe-4S] cluster</name>
        <dbReference type="ChEBI" id="CHEBI:49883"/>
    </cofactor>
</comment>
<evidence type="ECO:0000256" key="7">
    <source>
        <dbReference type="ARBA" id="ARBA00022723"/>
    </source>
</evidence>
<protein>
    <recommendedName>
        <fullName evidence="16">Fe-S cluster assembly protein DRE2</fullName>
    </recommendedName>
</protein>
<dbReference type="GO" id="GO:0046872">
    <property type="term" value="F:metal ion binding"/>
    <property type="evidence" value="ECO:0007669"/>
    <property type="project" value="UniProtKB-KW"/>
</dbReference>
<organism evidence="14 15">
    <name type="scientific">Saccharomyces uvarum</name>
    <name type="common">Yeast</name>
    <name type="synonym">Saccharomyces bayanus var. uvarum</name>
    <dbReference type="NCBI Taxonomy" id="230603"/>
    <lineage>
        <taxon>Eukaryota</taxon>
        <taxon>Fungi</taxon>
        <taxon>Dikarya</taxon>
        <taxon>Ascomycota</taxon>
        <taxon>Saccharomycotina</taxon>
        <taxon>Saccharomycetes</taxon>
        <taxon>Saccharomycetales</taxon>
        <taxon>Saccharomycetaceae</taxon>
        <taxon>Saccharomyces</taxon>
    </lineage>
</organism>
<keyword evidence="9 11" id="KW-0411">Iron-sulfur</keyword>
<comment type="domain">
    <text evidence="11">The C-terminal domain binds 2 Fe-S clusters but is otherwise mostly in an intrinsically disordered conformation.</text>
</comment>
<evidence type="ECO:0000256" key="1">
    <source>
        <dbReference type="ARBA" id="ARBA00001966"/>
    </source>
</evidence>
<proteinExistence type="inferred from homology"/>
<feature type="binding site" evidence="11">
    <location>
        <position position="375"/>
    </location>
    <ligand>
        <name>[4Fe-4S] cluster</name>
        <dbReference type="ChEBI" id="CHEBI:49883"/>
    </ligand>
</feature>
<evidence type="ECO:0000256" key="3">
    <source>
        <dbReference type="ARBA" id="ARBA00022485"/>
    </source>
</evidence>
<sequence>MRAIFDGSRYRSKSDIIRKALEKEKKLMKTLKNEMISNHLFPSHTRTYINQNLSIASHSSILPITTKPPMSQFKSGLLLIHPAVTTTPELVENNKTQAASKGIKFVDQFLINKLNDGSVKLEDTKYDTIQYLTPETPDDILFPKKLISVLADSLKLNGSLMGLSDAYKVDALINGFEIVTKPDYRWVKKDVSNLNQTVSIPLKDRKKSDSTSRKLPSFKKADDTKLPAFKKADDAKVPFFKIAAEPKVYKVEDDLIEDSDDDEISSDSSKAQYFDQVDIDNDSIEEEDLIDEDDSSKPMITMITCGKSKTKKKKACKDCTCGMKEQEEREINEIRSQQDKVVKFTEDELTEIDFTIDGKKVGGCGSCSLGDAFRCSGCPYLGLPAFKPGQPINLDSISDDL</sequence>
<evidence type="ECO:0000313" key="15">
    <source>
        <dbReference type="Proteomes" id="UP001162090"/>
    </source>
</evidence>
<dbReference type="EMBL" id="OX365922">
    <property type="protein sequence ID" value="CAI4045552.1"/>
    <property type="molecule type" value="Genomic_DNA"/>
</dbReference>
<dbReference type="InterPro" id="IPR031838">
    <property type="entry name" value="Dre2_N"/>
</dbReference>
<evidence type="ECO:0000256" key="10">
    <source>
        <dbReference type="ARBA" id="ARBA00023128"/>
    </source>
</evidence>
<feature type="region of interest" description="Fe-S binding site B" evidence="11">
    <location>
        <begin position="364"/>
        <end position="378"/>
    </location>
</feature>
<keyword evidence="3 11" id="KW-0004">4Fe-4S</keyword>
<dbReference type="GO" id="GO:0051537">
    <property type="term" value="F:2 iron, 2 sulfur cluster binding"/>
    <property type="evidence" value="ECO:0007669"/>
    <property type="project" value="UniProtKB-UniRule"/>
</dbReference>
<keyword evidence="6 11" id="KW-0001">2Fe-2S</keyword>
<comment type="caution">
    <text evidence="11">Lacks conserved residue(s) required for the propagation of feature annotation.</text>
</comment>
<feature type="domain" description="Fe-S cluster assembly protein Dre2 N-terminal" evidence="13">
    <location>
        <begin position="75"/>
        <end position="199"/>
    </location>
</feature>
<evidence type="ECO:0000256" key="11">
    <source>
        <dbReference type="HAMAP-Rule" id="MF_03115"/>
    </source>
</evidence>
<dbReference type="GO" id="GO:0005758">
    <property type="term" value="C:mitochondrial intermembrane space"/>
    <property type="evidence" value="ECO:0007669"/>
    <property type="project" value="UniProtKB-SubCell"/>
</dbReference>
<dbReference type="GO" id="GO:0016226">
    <property type="term" value="P:iron-sulfur cluster assembly"/>
    <property type="evidence" value="ECO:0007669"/>
    <property type="project" value="UniProtKB-UniRule"/>
</dbReference>
<evidence type="ECO:0000256" key="8">
    <source>
        <dbReference type="ARBA" id="ARBA00023004"/>
    </source>
</evidence>
<keyword evidence="5" id="KW-0597">Phosphoprotein</keyword>
<keyword evidence="10 11" id="KW-0496">Mitochondrion</keyword>
<dbReference type="PANTHER" id="PTHR13273:SF14">
    <property type="entry name" value="ANAMORSIN"/>
    <property type="match status" value="1"/>
</dbReference>
<dbReference type="Gene3D" id="3.40.50.11000">
    <property type="entry name" value="Fe-S cluster assembly protein Dre2, N-terminal domain"/>
    <property type="match status" value="1"/>
</dbReference>
<evidence type="ECO:0008006" key="16">
    <source>
        <dbReference type="Google" id="ProtNLM"/>
    </source>
</evidence>
<feature type="binding site" evidence="11">
    <location>
        <position position="316"/>
    </location>
    <ligand>
        <name>[2Fe-2S] cluster</name>
        <dbReference type="ChEBI" id="CHEBI:190135"/>
    </ligand>
</feature>
<feature type="binding site" evidence="11">
    <location>
        <position position="321"/>
    </location>
    <ligand>
        <name>[2Fe-2S] cluster</name>
        <dbReference type="ChEBI" id="CHEBI:190135"/>
    </ligand>
</feature>
<dbReference type="Pfam" id="PF05093">
    <property type="entry name" value="CIAPIN1"/>
    <property type="match status" value="1"/>
</dbReference>
<dbReference type="Pfam" id="PF16803">
    <property type="entry name" value="DRE2_N"/>
    <property type="match status" value="1"/>
</dbReference>
<feature type="region of interest" description="Fe-S binding site A" evidence="11">
    <location>
        <begin position="305"/>
        <end position="321"/>
    </location>
</feature>
<feature type="binding site" evidence="11">
    <location>
        <position position="305"/>
    </location>
    <ligand>
        <name>[2Fe-2S] cluster</name>
        <dbReference type="ChEBI" id="CHEBI:190135"/>
    </ligand>
</feature>
<feature type="short sequence motif" description="Cx2C motif 1" evidence="11">
    <location>
        <begin position="364"/>
        <end position="367"/>
    </location>
</feature>
<evidence type="ECO:0000259" key="12">
    <source>
        <dbReference type="Pfam" id="PF05093"/>
    </source>
</evidence>
<feature type="binding site" evidence="11">
    <location>
        <position position="364"/>
    </location>
    <ligand>
        <name>[4Fe-4S] cluster</name>
        <dbReference type="ChEBI" id="CHEBI:49883"/>
    </ligand>
</feature>
<keyword evidence="4 11" id="KW-0963">Cytoplasm</keyword>
<comment type="domain">
    <text evidence="11">The N-terminal domain has structural similarity with S-adenosyl-L-methionine-dependent methyltransferases, but does not bind S-adenosyl-L-methionine. It is required for correct assembly of the 2 Fe-S clusters.</text>
</comment>
<feature type="binding site" evidence="11">
    <location>
        <position position="319"/>
    </location>
    <ligand>
        <name>[2Fe-2S] cluster</name>
        <dbReference type="ChEBI" id="CHEBI:190135"/>
    </ligand>
</feature>
<dbReference type="InterPro" id="IPR046408">
    <property type="entry name" value="CIAPIN1"/>
</dbReference>
<evidence type="ECO:0000256" key="6">
    <source>
        <dbReference type="ARBA" id="ARBA00022714"/>
    </source>
</evidence>
<gene>
    <name evidence="14" type="primary">SUVC11G2830</name>
    <name evidence="14" type="ORF">SUVC_11G2830</name>
</gene>
<comment type="subcellular location">
    <subcellularLocation>
        <location evidence="11">Cytoplasm</location>
    </subcellularLocation>
    <subcellularLocation>
        <location evidence="11">Mitochondrion intermembrane space</location>
    </subcellularLocation>
</comment>
<evidence type="ECO:0000256" key="4">
    <source>
        <dbReference type="ARBA" id="ARBA00022490"/>
    </source>
</evidence>
<comment type="similarity">
    <text evidence="2 11">Belongs to the anamorsin family.</text>
</comment>
<dbReference type="GO" id="GO:0051539">
    <property type="term" value="F:4 iron, 4 sulfur cluster binding"/>
    <property type="evidence" value="ECO:0007669"/>
    <property type="project" value="UniProtKB-KW"/>
</dbReference>
<dbReference type="HAMAP" id="MF_03115">
    <property type="entry name" value="Anamorsin"/>
    <property type="match status" value="1"/>
</dbReference>